<organism evidence="2 3">
    <name type="scientific">Paenibacillus psychroresistens</name>
    <dbReference type="NCBI Taxonomy" id="1778678"/>
    <lineage>
        <taxon>Bacteria</taxon>
        <taxon>Bacillati</taxon>
        <taxon>Bacillota</taxon>
        <taxon>Bacilli</taxon>
        <taxon>Bacillales</taxon>
        <taxon>Paenibacillaceae</taxon>
        <taxon>Paenibacillus</taxon>
    </lineage>
</organism>
<reference evidence="3" key="1">
    <citation type="submission" date="2018-11" db="EMBL/GenBank/DDBJ databases">
        <title>Complete genome sequence of Paenibacillus sp. ML311-T8.</title>
        <authorList>
            <person name="Nam Y.-D."/>
            <person name="Kang J."/>
            <person name="Chung W.-H."/>
            <person name="Park Y.S."/>
        </authorList>
    </citation>
    <scope>NUCLEOTIDE SEQUENCE [LARGE SCALE GENOMIC DNA]</scope>
    <source>
        <strain evidence="3">ML311-T8</strain>
    </source>
</reference>
<sequence length="191" mass="21603">MRKIKMLNRISIDGYFASPNEESSGMAWFIHDPEVDKVAHEIGGKMDTLIMGATTYKLFESSWIPFLNNPDAPKQMREIAEELTEMDKIVFSKKIKASNWQNTRIHDDHLIEVVQQLKQEIGTDVLVLGSGSIVKQLAAQGLIDEYMFIVSPVVAGQGEPLFQHIKQFKLSLLAARAFESGNVLLHYELKK</sequence>
<dbReference type="RefSeq" id="WP_155702644.1">
    <property type="nucleotide sequence ID" value="NZ_CP034235.1"/>
</dbReference>
<dbReference type="InterPro" id="IPR002734">
    <property type="entry name" value="RibDG_C"/>
</dbReference>
<dbReference type="PANTHER" id="PTHR38011">
    <property type="entry name" value="DIHYDROFOLATE REDUCTASE FAMILY PROTEIN (AFU_ORTHOLOGUE AFUA_8G06820)"/>
    <property type="match status" value="1"/>
</dbReference>
<dbReference type="KEGG" id="ppsc:EHS13_22935"/>
<keyword evidence="3" id="KW-1185">Reference proteome</keyword>
<evidence type="ECO:0000313" key="3">
    <source>
        <dbReference type="Proteomes" id="UP000426246"/>
    </source>
</evidence>
<dbReference type="Gene3D" id="3.40.430.10">
    <property type="entry name" value="Dihydrofolate Reductase, subunit A"/>
    <property type="match status" value="1"/>
</dbReference>
<protein>
    <submittedName>
        <fullName evidence="2">Dihydrofolate reductase</fullName>
    </submittedName>
</protein>
<dbReference type="AlphaFoldDB" id="A0A6B8RND2"/>
<name>A0A6B8RND2_9BACL</name>
<dbReference type="EMBL" id="CP034235">
    <property type="protein sequence ID" value="QGQ97539.1"/>
    <property type="molecule type" value="Genomic_DNA"/>
</dbReference>
<dbReference type="GO" id="GO:0008703">
    <property type="term" value="F:5-amino-6-(5-phosphoribosylamino)uracil reductase activity"/>
    <property type="evidence" value="ECO:0007669"/>
    <property type="project" value="InterPro"/>
</dbReference>
<dbReference type="InterPro" id="IPR024072">
    <property type="entry name" value="DHFR-like_dom_sf"/>
</dbReference>
<dbReference type="SUPFAM" id="SSF53597">
    <property type="entry name" value="Dihydrofolate reductase-like"/>
    <property type="match status" value="1"/>
</dbReference>
<evidence type="ECO:0000259" key="1">
    <source>
        <dbReference type="Pfam" id="PF01872"/>
    </source>
</evidence>
<accession>A0A6B8RND2</accession>
<dbReference type="Proteomes" id="UP000426246">
    <property type="component" value="Chromosome"/>
</dbReference>
<proteinExistence type="predicted"/>
<gene>
    <name evidence="2" type="ORF">EHS13_22935</name>
</gene>
<dbReference type="GO" id="GO:0009231">
    <property type="term" value="P:riboflavin biosynthetic process"/>
    <property type="evidence" value="ECO:0007669"/>
    <property type="project" value="InterPro"/>
</dbReference>
<dbReference type="InterPro" id="IPR050765">
    <property type="entry name" value="Riboflavin_Biosynth_HTPR"/>
</dbReference>
<evidence type="ECO:0000313" key="2">
    <source>
        <dbReference type="EMBL" id="QGQ97539.1"/>
    </source>
</evidence>
<feature type="domain" description="Bacterial bifunctional deaminase-reductase C-terminal" evidence="1">
    <location>
        <begin position="4"/>
        <end position="183"/>
    </location>
</feature>
<dbReference type="Pfam" id="PF01872">
    <property type="entry name" value="RibD_C"/>
    <property type="match status" value="1"/>
</dbReference>
<dbReference type="PANTHER" id="PTHR38011:SF11">
    <property type="entry name" value="2,5-DIAMINO-6-RIBOSYLAMINO-4(3H)-PYRIMIDINONE 5'-PHOSPHATE REDUCTASE"/>
    <property type="match status" value="1"/>
</dbReference>
<dbReference type="OrthoDB" id="195113at2"/>